<dbReference type="GO" id="GO:0006429">
    <property type="term" value="P:leucyl-tRNA aminoacylation"/>
    <property type="evidence" value="ECO:0007669"/>
    <property type="project" value="UniProtKB-UniRule"/>
</dbReference>
<dbReference type="NCBIfam" id="TIGR00396">
    <property type="entry name" value="leuS_bact"/>
    <property type="match status" value="1"/>
</dbReference>
<dbReference type="InterPro" id="IPR015413">
    <property type="entry name" value="Methionyl/Leucyl_tRNA_Synth"/>
</dbReference>
<proteinExistence type="inferred from homology"/>
<dbReference type="GO" id="GO:0002161">
    <property type="term" value="F:aminoacyl-tRNA deacylase activity"/>
    <property type="evidence" value="ECO:0007669"/>
    <property type="project" value="InterPro"/>
</dbReference>
<evidence type="ECO:0000259" key="12">
    <source>
        <dbReference type="Pfam" id="PF08264"/>
    </source>
</evidence>
<keyword evidence="4 9" id="KW-0547">Nucleotide-binding</keyword>
<keyword evidence="6 9" id="KW-0648">Protein biosynthesis</keyword>
<feature type="domain" description="Aminoacyl-tRNA synthetase class Ia" evidence="11">
    <location>
        <begin position="419"/>
        <end position="613"/>
    </location>
</feature>
<dbReference type="PANTHER" id="PTHR43740:SF2">
    <property type="entry name" value="LEUCINE--TRNA LIGASE, MITOCHONDRIAL"/>
    <property type="match status" value="1"/>
</dbReference>
<evidence type="ECO:0000256" key="10">
    <source>
        <dbReference type="RuleBase" id="RU363039"/>
    </source>
</evidence>
<dbReference type="InterPro" id="IPR002302">
    <property type="entry name" value="Leu-tRNA-ligase"/>
</dbReference>
<evidence type="ECO:0000256" key="9">
    <source>
        <dbReference type="HAMAP-Rule" id="MF_00049"/>
    </source>
</evidence>
<dbReference type="Pfam" id="PF00133">
    <property type="entry name" value="tRNA-synt_1"/>
    <property type="match status" value="1"/>
</dbReference>
<evidence type="ECO:0000259" key="11">
    <source>
        <dbReference type="Pfam" id="PF00133"/>
    </source>
</evidence>
<evidence type="ECO:0000313" key="16">
    <source>
        <dbReference type="Proteomes" id="UP000215215"/>
    </source>
</evidence>
<keyword evidence="5 9" id="KW-0067">ATP-binding</keyword>
<dbReference type="SUPFAM" id="SSF50677">
    <property type="entry name" value="ValRS/IleRS/LeuRS editing domain"/>
    <property type="match status" value="1"/>
</dbReference>
<dbReference type="InterPro" id="IPR009080">
    <property type="entry name" value="tRNAsynth_Ia_anticodon-bd"/>
</dbReference>
<comment type="catalytic activity">
    <reaction evidence="8 9">
        <text>tRNA(Leu) + L-leucine + ATP = L-leucyl-tRNA(Leu) + AMP + diphosphate</text>
        <dbReference type="Rhea" id="RHEA:11688"/>
        <dbReference type="Rhea" id="RHEA-COMP:9613"/>
        <dbReference type="Rhea" id="RHEA-COMP:9622"/>
        <dbReference type="ChEBI" id="CHEBI:30616"/>
        <dbReference type="ChEBI" id="CHEBI:33019"/>
        <dbReference type="ChEBI" id="CHEBI:57427"/>
        <dbReference type="ChEBI" id="CHEBI:78442"/>
        <dbReference type="ChEBI" id="CHEBI:78494"/>
        <dbReference type="ChEBI" id="CHEBI:456215"/>
        <dbReference type="EC" id="6.1.1.4"/>
    </reaction>
</comment>
<evidence type="ECO:0000259" key="14">
    <source>
        <dbReference type="Pfam" id="PF13603"/>
    </source>
</evidence>
<dbReference type="Pfam" id="PF08264">
    <property type="entry name" value="Anticodon_1"/>
    <property type="match status" value="1"/>
</dbReference>
<evidence type="ECO:0000259" key="13">
    <source>
        <dbReference type="Pfam" id="PF09334"/>
    </source>
</evidence>
<evidence type="ECO:0000256" key="4">
    <source>
        <dbReference type="ARBA" id="ARBA00022741"/>
    </source>
</evidence>
<evidence type="ECO:0000256" key="8">
    <source>
        <dbReference type="ARBA" id="ARBA00047469"/>
    </source>
</evidence>
<dbReference type="InterPro" id="IPR009008">
    <property type="entry name" value="Val/Leu/Ile-tRNA-synth_edit"/>
</dbReference>
<dbReference type="FunFam" id="3.40.50.620:FF:000003">
    <property type="entry name" value="Leucine--tRNA ligase"/>
    <property type="match status" value="1"/>
</dbReference>
<dbReference type="InterPro" id="IPR002300">
    <property type="entry name" value="aa-tRNA-synth_Ia"/>
</dbReference>
<keyword evidence="2 9" id="KW-0963">Cytoplasm</keyword>
<dbReference type="Pfam" id="PF09334">
    <property type="entry name" value="tRNA-synt_1g"/>
    <property type="match status" value="1"/>
</dbReference>
<dbReference type="InterPro" id="IPR013155">
    <property type="entry name" value="M/V/L/I-tRNA-synth_anticd-bd"/>
</dbReference>
<dbReference type="EMBL" id="NOZQ01000222">
    <property type="protein sequence ID" value="OYD13699.1"/>
    <property type="molecule type" value="Genomic_DNA"/>
</dbReference>
<dbReference type="AlphaFoldDB" id="A0A235BNX3"/>
<feature type="domain" description="Methionyl/Valyl/Leucyl/Isoleucyl-tRNA synthetase anticodon-binding" evidence="12">
    <location>
        <begin position="659"/>
        <end position="770"/>
    </location>
</feature>
<dbReference type="Proteomes" id="UP000215215">
    <property type="component" value="Unassembled WGS sequence"/>
</dbReference>
<dbReference type="GO" id="GO:0004823">
    <property type="term" value="F:leucine-tRNA ligase activity"/>
    <property type="evidence" value="ECO:0007669"/>
    <property type="project" value="UniProtKB-UniRule"/>
</dbReference>
<dbReference type="EC" id="6.1.1.4" evidence="9"/>
<dbReference type="Gene3D" id="3.40.50.620">
    <property type="entry name" value="HUPs"/>
    <property type="match status" value="2"/>
</dbReference>
<comment type="caution">
    <text evidence="15">The sequence shown here is derived from an EMBL/GenBank/DDBJ whole genome shotgun (WGS) entry which is preliminary data.</text>
</comment>
<dbReference type="PRINTS" id="PR00985">
    <property type="entry name" value="TRNASYNTHLEU"/>
</dbReference>
<dbReference type="GO" id="GO:0005524">
    <property type="term" value="F:ATP binding"/>
    <property type="evidence" value="ECO:0007669"/>
    <property type="project" value="UniProtKB-UniRule"/>
</dbReference>
<evidence type="ECO:0000256" key="2">
    <source>
        <dbReference type="ARBA" id="ARBA00022490"/>
    </source>
</evidence>
<gene>
    <name evidence="9" type="primary">leuS</name>
    <name evidence="15" type="ORF">CH333_10250</name>
</gene>
<dbReference type="FunFam" id="3.40.50.620:FF:000056">
    <property type="entry name" value="Leucine--tRNA ligase"/>
    <property type="match status" value="1"/>
</dbReference>
<dbReference type="Gene3D" id="1.10.730.10">
    <property type="entry name" value="Isoleucyl-tRNA Synthetase, Domain 1"/>
    <property type="match status" value="1"/>
</dbReference>
<dbReference type="SUPFAM" id="SSF47323">
    <property type="entry name" value="Anticodon-binding domain of a subclass of class I aminoacyl-tRNA synthetases"/>
    <property type="match status" value="1"/>
</dbReference>
<comment type="subcellular location">
    <subcellularLocation>
        <location evidence="9">Cytoplasm</location>
    </subcellularLocation>
</comment>
<sequence>MEEYNPKEIEKKWQKRWQKGSPFKTPTRKDKPKFYCLDFWPYTSGDGLSVGHLRNYIPTDVISRYKRMRGYNVLHPMGWDAFGLPAENEAIKKGVHPRVIVPKYIANYKRQFSMVGLSYDWARETNSTSPDYYRWTQWFFLLLYKRGLAYRKRSFVNYCPRCGTVLAREEVEKGTCWRCHTEVVKIEKEQWFFRITAYADRLLGDLDLVDWPENIVEMQRNWIGRSEGVEFDIPVDGLDKKIGVFTTRPDTIYGMTYVAVSPEDPIVRELVSPDRRGDAKKFMRMVEKETEIERLSTEREPLGVFTGSYAINPLSGEKIPIYLADYVLSTYATGALMAVPAHDDRDFAFAKRYNLPIRVVIQDAECGLRSEDMESAYTGEGIMVDSGEFSTLPSEEGRRKIIEYFEGLGTGRKAVHYKLRDWLISRQRYWGVPIPIVYCERCGEVAVKDLPVLLPDVDDYKPSGTGESPLAGISKFVHTTCPVCGGEARRETDTMGGFACSSWYFLRFASPRYGKAAFDRREVTYWLPVDLYVGGAEHAVMHLLYARFWTKVMYDAGLIDFVEPFSKLRNQGVVHAPTGKRMSKSRGNVITPDGIVERYGADALRLYELFMAPFDQPVAWDTNGIVGQERFLKKVWRFVIGREKNMGHVVANGNSPLPSLHRTIKKVTDDIEAFKFNTAIASIMKFMNEVSSAHMDDDTYNEIAEKLVIILSPFVPHICEELWQRMGKDGFVTDMPWPSYSEELLREELVTVPVQVNGKLRATLEVEKGLGREEIEGLAGEAVKKWLEAGVKRVVYIQDKLINIVVG</sequence>
<feature type="domain" description="Leucyl-tRNA synthetase editing" evidence="14">
    <location>
        <begin position="220"/>
        <end position="405"/>
    </location>
</feature>
<dbReference type="SUPFAM" id="SSF52374">
    <property type="entry name" value="Nucleotidylyl transferase"/>
    <property type="match status" value="1"/>
</dbReference>
<dbReference type="FunFam" id="1.10.730.10:FF:000002">
    <property type="entry name" value="Leucine--tRNA ligase"/>
    <property type="match status" value="1"/>
</dbReference>
<dbReference type="Pfam" id="PF13603">
    <property type="entry name" value="tRNA-synt_1_2"/>
    <property type="match status" value="1"/>
</dbReference>
<dbReference type="HAMAP" id="MF_00049_B">
    <property type="entry name" value="Leu_tRNA_synth_B"/>
    <property type="match status" value="1"/>
</dbReference>
<feature type="short sequence motif" description="'KMSKS' region" evidence="9">
    <location>
        <begin position="581"/>
        <end position="585"/>
    </location>
</feature>
<dbReference type="CDD" id="cd00812">
    <property type="entry name" value="LeuRS_core"/>
    <property type="match status" value="1"/>
</dbReference>
<evidence type="ECO:0000256" key="6">
    <source>
        <dbReference type="ARBA" id="ARBA00022917"/>
    </source>
</evidence>
<name>A0A235BNX3_UNCW3</name>
<evidence type="ECO:0000256" key="7">
    <source>
        <dbReference type="ARBA" id="ARBA00023146"/>
    </source>
</evidence>
<dbReference type="CDD" id="cd07958">
    <property type="entry name" value="Anticodon_Ia_Leu_BEm"/>
    <property type="match status" value="1"/>
</dbReference>
<comment type="similarity">
    <text evidence="1 9 10">Belongs to the class-I aminoacyl-tRNA synthetase family.</text>
</comment>
<organism evidence="15 16">
    <name type="scientific">candidate division WOR-3 bacterium JGI_Cruoil_03_44_89</name>
    <dbReference type="NCBI Taxonomy" id="1973748"/>
    <lineage>
        <taxon>Bacteria</taxon>
        <taxon>Bacteria division WOR-3</taxon>
    </lineage>
</organism>
<keyword evidence="7 9" id="KW-0030">Aminoacyl-tRNA synthetase</keyword>
<feature type="binding site" evidence="9">
    <location>
        <position position="584"/>
    </location>
    <ligand>
        <name>ATP</name>
        <dbReference type="ChEBI" id="CHEBI:30616"/>
    </ligand>
</feature>
<feature type="domain" description="Methionyl/Leucyl tRNA synthetase" evidence="13">
    <location>
        <begin position="40"/>
        <end position="182"/>
    </location>
</feature>
<comment type="caution">
    <text evidence="9">Lacks conserved residue(s) required for the propagation of feature annotation.</text>
</comment>
<dbReference type="GO" id="GO:0005829">
    <property type="term" value="C:cytosol"/>
    <property type="evidence" value="ECO:0007669"/>
    <property type="project" value="TreeGrafter"/>
</dbReference>
<protein>
    <recommendedName>
        <fullName evidence="9">Leucine--tRNA ligase</fullName>
        <ecNumber evidence="9">6.1.1.4</ecNumber>
    </recommendedName>
    <alternativeName>
        <fullName evidence="9">Leucyl-tRNA synthetase</fullName>
        <shortName evidence="9">LeuRS</shortName>
    </alternativeName>
</protein>
<dbReference type="InterPro" id="IPR025709">
    <property type="entry name" value="Leu_tRNA-synth_edit"/>
</dbReference>
<dbReference type="PANTHER" id="PTHR43740">
    <property type="entry name" value="LEUCYL-TRNA SYNTHETASE"/>
    <property type="match status" value="1"/>
</dbReference>
<keyword evidence="3 9" id="KW-0436">Ligase</keyword>
<dbReference type="Gene3D" id="3.90.740.10">
    <property type="entry name" value="Valyl/Leucyl/Isoleucyl-tRNA synthetase, editing domain"/>
    <property type="match status" value="1"/>
</dbReference>
<evidence type="ECO:0000256" key="5">
    <source>
        <dbReference type="ARBA" id="ARBA00022840"/>
    </source>
</evidence>
<dbReference type="Gene3D" id="3.10.20.590">
    <property type="match status" value="1"/>
</dbReference>
<evidence type="ECO:0000256" key="3">
    <source>
        <dbReference type="ARBA" id="ARBA00022598"/>
    </source>
</evidence>
<evidence type="ECO:0000313" key="15">
    <source>
        <dbReference type="EMBL" id="OYD13699.1"/>
    </source>
</evidence>
<dbReference type="InterPro" id="IPR014729">
    <property type="entry name" value="Rossmann-like_a/b/a_fold"/>
</dbReference>
<reference evidence="15 16" key="1">
    <citation type="submission" date="2017-07" db="EMBL/GenBank/DDBJ databases">
        <title>Recovery of genomes from metagenomes via a dereplication, aggregation, and scoring strategy.</title>
        <authorList>
            <person name="Sieber C.M."/>
            <person name="Probst A.J."/>
            <person name="Sharrar A."/>
            <person name="Thomas B.C."/>
            <person name="Hess M."/>
            <person name="Tringe S.G."/>
            <person name="Banfield J.F."/>
        </authorList>
    </citation>
    <scope>NUCLEOTIDE SEQUENCE [LARGE SCALE GENOMIC DNA]</scope>
    <source>
        <strain evidence="15">JGI_Cruoil_03_44_89</strain>
    </source>
</reference>
<accession>A0A235BNX3</accession>
<evidence type="ECO:0000256" key="1">
    <source>
        <dbReference type="ARBA" id="ARBA00005594"/>
    </source>
</evidence>